<accession>A0A8S1D9B0</accession>
<name>A0A8S1D9B0_9INSE</name>
<protein>
    <submittedName>
        <fullName evidence="2">Uncharacterized protein</fullName>
    </submittedName>
</protein>
<dbReference type="EMBL" id="CADEPI010000098">
    <property type="protein sequence ID" value="CAB3374459.1"/>
    <property type="molecule type" value="Genomic_DNA"/>
</dbReference>
<sequence>MPEIEPKIKKDSIEYYLHRPASTSTIDDPSYENNSSSSSNNGARGGKKRKAIDALDPDDPCSILSKKKATPDDIILHLPTFFDTRRDKLNEFKSVKEIVAAWPNFTNNADVIVKEFELCLQKTMDDIKIDFDNLIEQLGKYYNSEIDSEATKLKLLHKLELELEPSYTLKHPSAFLIQELGDGKEPSKPNKIMAGAPISATYVGSKDDVTKTYLIAERKVICCSNAPSAFKVFGLLLGSYYAFGSGDHCKLKGTSENEDVSSKAQYLAKARRHGPITFVTNHPCRTNSLEIPTKCPHQLQDSQNNTHPTTCYSAEYASLGIP</sequence>
<organism evidence="2 3">
    <name type="scientific">Cloeon dipterum</name>
    <dbReference type="NCBI Taxonomy" id="197152"/>
    <lineage>
        <taxon>Eukaryota</taxon>
        <taxon>Metazoa</taxon>
        <taxon>Ecdysozoa</taxon>
        <taxon>Arthropoda</taxon>
        <taxon>Hexapoda</taxon>
        <taxon>Insecta</taxon>
        <taxon>Pterygota</taxon>
        <taxon>Palaeoptera</taxon>
        <taxon>Ephemeroptera</taxon>
        <taxon>Pisciforma</taxon>
        <taxon>Baetidae</taxon>
        <taxon>Cloeon</taxon>
    </lineage>
</organism>
<dbReference type="Proteomes" id="UP000494165">
    <property type="component" value="Unassembled WGS sequence"/>
</dbReference>
<comment type="caution">
    <text evidence="2">The sequence shown here is derived from an EMBL/GenBank/DDBJ whole genome shotgun (WGS) entry which is preliminary data.</text>
</comment>
<evidence type="ECO:0000313" key="2">
    <source>
        <dbReference type="EMBL" id="CAB3374459.1"/>
    </source>
</evidence>
<evidence type="ECO:0000256" key="1">
    <source>
        <dbReference type="SAM" id="MobiDB-lite"/>
    </source>
</evidence>
<reference evidence="2 3" key="1">
    <citation type="submission" date="2020-04" db="EMBL/GenBank/DDBJ databases">
        <authorList>
            <person name="Alioto T."/>
            <person name="Alioto T."/>
            <person name="Gomez Garrido J."/>
        </authorList>
    </citation>
    <scope>NUCLEOTIDE SEQUENCE [LARGE SCALE GENOMIC DNA]</scope>
</reference>
<evidence type="ECO:0000313" key="3">
    <source>
        <dbReference type="Proteomes" id="UP000494165"/>
    </source>
</evidence>
<dbReference type="AlphaFoldDB" id="A0A8S1D9B0"/>
<keyword evidence="3" id="KW-1185">Reference proteome</keyword>
<gene>
    <name evidence="2" type="ORF">CLODIP_2_CD16338</name>
</gene>
<proteinExistence type="predicted"/>
<feature type="region of interest" description="Disordered" evidence="1">
    <location>
        <begin position="20"/>
        <end position="54"/>
    </location>
</feature>